<evidence type="ECO:0000313" key="16">
    <source>
        <dbReference type="Proteomes" id="UP001303115"/>
    </source>
</evidence>
<dbReference type="GO" id="GO:0005634">
    <property type="term" value="C:nucleus"/>
    <property type="evidence" value="ECO:0007669"/>
    <property type="project" value="UniProtKB-SubCell"/>
</dbReference>
<keyword evidence="7" id="KW-0819">tRNA processing</keyword>
<evidence type="ECO:0000256" key="1">
    <source>
        <dbReference type="ARBA" id="ARBA00004123"/>
    </source>
</evidence>
<evidence type="ECO:0000256" key="12">
    <source>
        <dbReference type="ARBA" id="ARBA00023242"/>
    </source>
</evidence>
<name>A0AAN6PG99_9PEZI</name>
<dbReference type="GO" id="GO:0000781">
    <property type="term" value="C:chromosome, telomeric region"/>
    <property type="evidence" value="ECO:0007669"/>
    <property type="project" value="UniProtKB-SubCell"/>
</dbReference>
<evidence type="ECO:0000256" key="9">
    <source>
        <dbReference type="ARBA" id="ARBA00023015"/>
    </source>
</evidence>
<dbReference type="GO" id="GO:0008033">
    <property type="term" value="P:tRNA processing"/>
    <property type="evidence" value="ECO:0007669"/>
    <property type="project" value="UniProtKB-KW"/>
</dbReference>
<evidence type="ECO:0000256" key="10">
    <source>
        <dbReference type="ARBA" id="ARBA00023159"/>
    </source>
</evidence>
<keyword evidence="12" id="KW-0539">Nucleus</keyword>
<evidence type="ECO:0000256" key="4">
    <source>
        <dbReference type="ARBA" id="ARBA00011534"/>
    </source>
</evidence>
<evidence type="ECO:0000256" key="3">
    <source>
        <dbReference type="ARBA" id="ARBA00008529"/>
    </source>
</evidence>
<dbReference type="AlphaFoldDB" id="A0AAN6PG99"/>
<feature type="compositionally biased region" description="Acidic residues" evidence="14">
    <location>
        <begin position="85"/>
        <end position="102"/>
    </location>
</feature>
<comment type="function">
    <text evidence="13">Component of the EKC/KEOPS complex that is required for the formation of a threonylcarbamoyl group on adenosine at position 37 (t(6)A37) in tRNAs that read codons beginning with adenine. The complex is probably involved in the transfer of the threonylcarbamoyl moiety of threonylcarbamoyl-AMP (TC-AMP) to the N6 group of A37. GON7 likely plays a supporting role to the catalytic subunit KAE1 in the complex. The EKC/KEOPS complex also promotes both telomere uncapping and telomere elongation. The complex is required for efficient recruitment of transcriptional coactivators.</text>
</comment>
<evidence type="ECO:0000256" key="6">
    <source>
        <dbReference type="ARBA" id="ARBA00022454"/>
    </source>
</evidence>
<keyword evidence="9" id="KW-0805">Transcription regulation</keyword>
<organism evidence="15 16">
    <name type="scientific">Parachaetomium inaequale</name>
    <dbReference type="NCBI Taxonomy" id="2588326"/>
    <lineage>
        <taxon>Eukaryota</taxon>
        <taxon>Fungi</taxon>
        <taxon>Dikarya</taxon>
        <taxon>Ascomycota</taxon>
        <taxon>Pezizomycotina</taxon>
        <taxon>Sordariomycetes</taxon>
        <taxon>Sordariomycetidae</taxon>
        <taxon>Sordariales</taxon>
        <taxon>Chaetomiaceae</taxon>
        <taxon>Parachaetomium</taxon>
    </lineage>
</organism>
<comment type="subcellular location">
    <subcellularLocation>
        <location evidence="2">Chromosome</location>
        <location evidence="2">Telomere</location>
    </subcellularLocation>
    <subcellularLocation>
        <location evidence="1">Nucleus</location>
    </subcellularLocation>
</comment>
<evidence type="ECO:0000313" key="15">
    <source>
        <dbReference type="EMBL" id="KAK4040464.1"/>
    </source>
</evidence>
<evidence type="ECO:0000256" key="13">
    <source>
        <dbReference type="ARBA" id="ARBA00025393"/>
    </source>
</evidence>
<keyword evidence="6" id="KW-0158">Chromosome</keyword>
<comment type="similarity">
    <text evidence="3">Belongs to the GON7 family.</text>
</comment>
<comment type="subunit">
    <text evidence="4">Component of the EKC/KEOPS complex composed of at least BUD32, CGI121, GON7, KAE1 and PCC1; the whole complex dimerizes.</text>
</comment>
<keyword evidence="16" id="KW-1185">Reference proteome</keyword>
<proteinExistence type="inferred from homology"/>
<accession>A0AAN6PG99</accession>
<evidence type="ECO:0000256" key="14">
    <source>
        <dbReference type="SAM" id="MobiDB-lite"/>
    </source>
</evidence>
<sequence length="102" mass="11066">MASQQPPLSATYTSPTNAPFAVSLPLTAAADSTAVETKAKYLSELRQSVTSLQDRINRELTARMEEDKAREASAAAATGGKVVDDEKEEENYGEEVQEEEED</sequence>
<dbReference type="Proteomes" id="UP001303115">
    <property type="component" value="Unassembled WGS sequence"/>
</dbReference>
<comment type="caution">
    <text evidence="15">The sequence shown here is derived from an EMBL/GenBank/DDBJ whole genome shotgun (WGS) entry which is preliminary data.</text>
</comment>
<feature type="region of interest" description="Disordered" evidence="14">
    <location>
        <begin position="64"/>
        <end position="102"/>
    </location>
</feature>
<evidence type="ECO:0000256" key="5">
    <source>
        <dbReference type="ARBA" id="ARBA00019746"/>
    </source>
</evidence>
<keyword evidence="11" id="KW-0804">Transcription</keyword>
<keyword evidence="8" id="KW-0779">Telomere</keyword>
<reference evidence="16" key="1">
    <citation type="journal article" date="2023" name="Mol. Phylogenet. Evol.">
        <title>Genome-scale phylogeny and comparative genomics of the fungal order Sordariales.</title>
        <authorList>
            <person name="Hensen N."/>
            <person name="Bonometti L."/>
            <person name="Westerberg I."/>
            <person name="Brannstrom I.O."/>
            <person name="Guillou S."/>
            <person name="Cros-Aarteil S."/>
            <person name="Calhoun S."/>
            <person name="Haridas S."/>
            <person name="Kuo A."/>
            <person name="Mondo S."/>
            <person name="Pangilinan J."/>
            <person name="Riley R."/>
            <person name="LaButti K."/>
            <person name="Andreopoulos B."/>
            <person name="Lipzen A."/>
            <person name="Chen C."/>
            <person name="Yan M."/>
            <person name="Daum C."/>
            <person name="Ng V."/>
            <person name="Clum A."/>
            <person name="Steindorff A."/>
            <person name="Ohm R.A."/>
            <person name="Martin F."/>
            <person name="Silar P."/>
            <person name="Natvig D.O."/>
            <person name="Lalanne C."/>
            <person name="Gautier V."/>
            <person name="Ament-Velasquez S.L."/>
            <person name="Kruys A."/>
            <person name="Hutchinson M.I."/>
            <person name="Powell A.J."/>
            <person name="Barry K."/>
            <person name="Miller A.N."/>
            <person name="Grigoriev I.V."/>
            <person name="Debuchy R."/>
            <person name="Gladieux P."/>
            <person name="Hiltunen Thoren M."/>
            <person name="Johannesson H."/>
        </authorList>
    </citation>
    <scope>NUCLEOTIDE SEQUENCE [LARGE SCALE GENOMIC DNA]</scope>
    <source>
        <strain evidence="16">CBS 284.82</strain>
    </source>
</reference>
<keyword evidence="10" id="KW-0010">Activator</keyword>
<protein>
    <recommendedName>
        <fullName evidence="5">EKC/KEOPS complex subunit GON7</fullName>
    </recommendedName>
</protein>
<evidence type="ECO:0000256" key="11">
    <source>
        <dbReference type="ARBA" id="ARBA00023163"/>
    </source>
</evidence>
<dbReference type="EMBL" id="MU854376">
    <property type="protein sequence ID" value="KAK4040464.1"/>
    <property type="molecule type" value="Genomic_DNA"/>
</dbReference>
<evidence type="ECO:0000256" key="8">
    <source>
        <dbReference type="ARBA" id="ARBA00022895"/>
    </source>
</evidence>
<gene>
    <name evidence="15" type="ORF">C8A01DRAFT_35505</name>
</gene>
<evidence type="ECO:0000256" key="7">
    <source>
        <dbReference type="ARBA" id="ARBA00022694"/>
    </source>
</evidence>
<dbReference type="InterPro" id="IPR014849">
    <property type="entry name" value="EKC/KEOPS_Gon7"/>
</dbReference>
<evidence type="ECO:0000256" key="2">
    <source>
        <dbReference type="ARBA" id="ARBA00004574"/>
    </source>
</evidence>
<dbReference type="Pfam" id="PF08738">
    <property type="entry name" value="Gon7"/>
    <property type="match status" value="1"/>
</dbReference>